<dbReference type="PROSITE" id="PS00290">
    <property type="entry name" value="IG_MHC"/>
    <property type="match status" value="2"/>
</dbReference>
<dbReference type="GO" id="GO:1903131">
    <property type="term" value="P:mononuclear cell differentiation"/>
    <property type="evidence" value="ECO:0007669"/>
    <property type="project" value="UniProtKB-ARBA"/>
</dbReference>
<dbReference type="InterPro" id="IPR013783">
    <property type="entry name" value="Ig-like_fold"/>
</dbReference>
<dbReference type="SUPFAM" id="SSF48726">
    <property type="entry name" value="Immunoglobulin"/>
    <property type="match status" value="4"/>
</dbReference>
<evidence type="ECO:0000256" key="5">
    <source>
        <dbReference type="ARBA" id="ARBA00023136"/>
    </source>
</evidence>
<dbReference type="Gene3D" id="2.60.40.10">
    <property type="entry name" value="Immunoglobulins"/>
    <property type="match status" value="4"/>
</dbReference>
<keyword evidence="4" id="KW-0964">Secreted</keyword>
<evidence type="ECO:0000256" key="9">
    <source>
        <dbReference type="ARBA" id="ARBA00071204"/>
    </source>
</evidence>
<evidence type="ECO:0000256" key="3">
    <source>
        <dbReference type="ARBA" id="ARBA00022475"/>
    </source>
</evidence>
<keyword evidence="6" id="KW-1015">Disulfide bond</keyword>
<dbReference type="GO" id="GO:0005576">
    <property type="term" value="C:extracellular region"/>
    <property type="evidence" value="ECO:0007669"/>
    <property type="project" value="UniProtKB-SubCell"/>
</dbReference>
<feature type="domain" description="Ig-like" evidence="11">
    <location>
        <begin position="204"/>
        <end position="304"/>
    </location>
</feature>
<dbReference type="FunFam" id="2.60.40.10:FF:001690">
    <property type="entry name" value="Immunoglobulin heavy constant epsilon"/>
    <property type="match status" value="1"/>
</dbReference>
<keyword evidence="5" id="KW-0472">Membrane</keyword>
<dbReference type="PANTHER" id="PTHR23411">
    <property type="entry name" value="TAPASIN"/>
    <property type="match status" value="1"/>
</dbReference>
<feature type="domain" description="Ig-like" evidence="11">
    <location>
        <begin position="102"/>
        <end position="195"/>
    </location>
</feature>
<dbReference type="InterPro" id="IPR013151">
    <property type="entry name" value="Immunoglobulin_dom"/>
</dbReference>
<evidence type="ECO:0000256" key="7">
    <source>
        <dbReference type="ARBA" id="ARBA00023319"/>
    </source>
</evidence>
<dbReference type="SMART" id="SM00407">
    <property type="entry name" value="IGc1"/>
    <property type="match status" value="4"/>
</dbReference>
<feature type="domain" description="Ig-like" evidence="11">
    <location>
        <begin position="6"/>
        <end position="93"/>
    </location>
</feature>
<dbReference type="FunFam" id="2.60.40.10:FF:000463">
    <property type="entry name" value="Immunoglobulin heavy constant gamma 1"/>
    <property type="match status" value="1"/>
</dbReference>
<sequence>ASVQEPSVYPLKPCKADTAPVTLGCLIKDYFPDPVNVIWHSNSPNMSTVNFPALGSELKVTTSQVTTKSKSAKTFTCQVTHAPSGFNSNKTIKASPVNITQPTLKLLHSSCNPKAFHSTIQLYCFVDGHAPDDVTITWLKDGQQMPDASPSVIPIKKEGKLASTYSELNITMEQWMSESTFSCKVTSQDEDYEIHTQKCQEYEPRGVNTYLIPPSPLDLYVRKAPKLTCLVVDLESKENVTVTWTQEHRNPAGLAAQSSTRHHNATTSITSILPVDVKDWIEGEGYRCSVNHPQLPRPIVRAITKAQGQRSAPEVYVFPPPPEEENKDKHTLTCLIQNFFPEDISVRWLQDEMLIPNTQHRTTAPLKSNGPGQGFFIFSRLEVTKAHWAQNKKFTCQVIHEALPEPRTLTKTISKIPGK</sequence>
<dbReference type="InterPro" id="IPR050380">
    <property type="entry name" value="Immune_Resp_Modulators"/>
</dbReference>
<keyword evidence="13" id="KW-1185">Reference proteome</keyword>
<evidence type="ECO:0000256" key="10">
    <source>
        <dbReference type="ARBA" id="ARBA00083846"/>
    </source>
</evidence>
<dbReference type="Pfam" id="PF00047">
    <property type="entry name" value="ig"/>
    <property type="match status" value="1"/>
</dbReference>
<name>A0A8C8W8B3_PERMB</name>
<dbReference type="GeneTree" id="ENSGT00940000163076"/>
<evidence type="ECO:0000256" key="4">
    <source>
        <dbReference type="ARBA" id="ARBA00022525"/>
    </source>
</evidence>
<evidence type="ECO:0000256" key="2">
    <source>
        <dbReference type="ARBA" id="ARBA00004613"/>
    </source>
</evidence>
<dbReference type="AlphaFoldDB" id="A0A8C8W8B3"/>
<proteinExistence type="predicted"/>
<comment type="subunit">
    <text evidence="8">The basic structural unit consists of two identical heavy chains and two identical light chains; disulfide-linked. N-terminal variable regions of the heavy and light chains form the antigen binding sites, whereas the C-terminal constant regions of the heavy chains interact with immune receptors to mediate effector functions.</text>
</comment>
<reference evidence="12" key="3">
    <citation type="submission" date="2025-09" db="UniProtKB">
        <authorList>
            <consortium name="Ensembl"/>
        </authorList>
    </citation>
    <scope>IDENTIFICATION</scope>
</reference>
<keyword evidence="7" id="KW-0393">Immunoglobulin domain</keyword>
<protein>
    <recommendedName>
        <fullName evidence="9">Immunoglobulin heavy constant epsilon</fullName>
    </recommendedName>
    <alternativeName>
        <fullName evidence="10">Ig epsilon chain C region</fullName>
    </alternativeName>
</protein>
<keyword evidence="3" id="KW-1003">Cell membrane</keyword>
<evidence type="ECO:0000313" key="13">
    <source>
        <dbReference type="Proteomes" id="UP000694547"/>
    </source>
</evidence>
<feature type="domain" description="Ig-like" evidence="11">
    <location>
        <begin position="313"/>
        <end position="410"/>
    </location>
</feature>
<dbReference type="PROSITE" id="PS50835">
    <property type="entry name" value="IG_LIKE"/>
    <property type="match status" value="4"/>
</dbReference>
<reference evidence="12" key="2">
    <citation type="submission" date="2025-08" db="UniProtKB">
        <authorList>
            <consortium name="Ensembl"/>
        </authorList>
    </citation>
    <scope>IDENTIFICATION</scope>
</reference>
<organism evidence="12 13">
    <name type="scientific">Peromyscus maniculatus bairdii</name>
    <name type="common">Prairie deer mouse</name>
    <dbReference type="NCBI Taxonomy" id="230844"/>
    <lineage>
        <taxon>Eukaryota</taxon>
        <taxon>Metazoa</taxon>
        <taxon>Chordata</taxon>
        <taxon>Craniata</taxon>
        <taxon>Vertebrata</taxon>
        <taxon>Euteleostomi</taxon>
        <taxon>Mammalia</taxon>
        <taxon>Eutheria</taxon>
        <taxon>Euarchontoglires</taxon>
        <taxon>Glires</taxon>
        <taxon>Rodentia</taxon>
        <taxon>Myomorpha</taxon>
        <taxon>Muroidea</taxon>
        <taxon>Cricetidae</taxon>
        <taxon>Neotominae</taxon>
        <taxon>Peromyscus</taxon>
    </lineage>
</organism>
<evidence type="ECO:0000313" key="12">
    <source>
        <dbReference type="Ensembl" id="ENSPEMP00000037197.1"/>
    </source>
</evidence>
<dbReference type="FunFam" id="2.60.40.10:FF:000998">
    <property type="entry name" value="Immunoglobulin heavy constant epsilon"/>
    <property type="match status" value="1"/>
</dbReference>
<evidence type="ECO:0000256" key="1">
    <source>
        <dbReference type="ARBA" id="ARBA00004236"/>
    </source>
</evidence>
<dbReference type="InterPro" id="IPR003597">
    <property type="entry name" value="Ig_C1-set"/>
</dbReference>
<accession>A0A8C8W8B3</accession>
<dbReference type="Pfam" id="PF07654">
    <property type="entry name" value="C1-set"/>
    <property type="match status" value="3"/>
</dbReference>
<evidence type="ECO:0000256" key="6">
    <source>
        <dbReference type="ARBA" id="ARBA00023157"/>
    </source>
</evidence>
<dbReference type="InterPro" id="IPR036179">
    <property type="entry name" value="Ig-like_dom_sf"/>
</dbReference>
<dbReference type="Ensembl" id="ENSPEMT00000039677.1">
    <property type="protein sequence ID" value="ENSPEMP00000037197.1"/>
    <property type="gene ID" value="ENSPEMG00000027488.1"/>
</dbReference>
<dbReference type="GO" id="GO:0042113">
    <property type="term" value="P:B cell activation"/>
    <property type="evidence" value="ECO:0007669"/>
    <property type="project" value="UniProtKB-ARBA"/>
</dbReference>
<evidence type="ECO:0000256" key="8">
    <source>
        <dbReference type="ARBA" id="ARBA00062129"/>
    </source>
</evidence>
<dbReference type="InterPro" id="IPR007110">
    <property type="entry name" value="Ig-like_dom"/>
</dbReference>
<dbReference type="Proteomes" id="UP000694547">
    <property type="component" value="Chromosome 14"/>
</dbReference>
<dbReference type="GO" id="GO:0005886">
    <property type="term" value="C:plasma membrane"/>
    <property type="evidence" value="ECO:0007669"/>
    <property type="project" value="UniProtKB-SubCell"/>
</dbReference>
<evidence type="ECO:0000259" key="11">
    <source>
        <dbReference type="PROSITE" id="PS50835"/>
    </source>
</evidence>
<dbReference type="InterPro" id="IPR003006">
    <property type="entry name" value="Ig/MHC_CS"/>
</dbReference>
<reference evidence="12 13" key="1">
    <citation type="submission" date="2018-10" db="EMBL/GenBank/DDBJ databases">
        <title>Improved assembly of the deer mouse Peromyscus maniculatus genome.</title>
        <authorList>
            <person name="Lassance J.-M."/>
            <person name="Hoekstra H.E."/>
        </authorList>
    </citation>
    <scope>NUCLEOTIDE SEQUENCE [LARGE SCALE GENOMIC DNA]</scope>
</reference>
<dbReference type="CDD" id="cd05768">
    <property type="entry name" value="IgC1_CH3_IgAGD_CH4_IgAEM"/>
    <property type="match status" value="1"/>
</dbReference>
<comment type="subcellular location">
    <subcellularLocation>
        <location evidence="1">Cell membrane</location>
    </subcellularLocation>
    <subcellularLocation>
        <location evidence="2">Secreted</location>
    </subcellularLocation>
</comment>